<accession>A0A3M6XE26</accession>
<feature type="compositionally biased region" description="Polar residues" evidence="1">
    <location>
        <begin position="400"/>
        <end position="410"/>
    </location>
</feature>
<dbReference type="VEuPathDB" id="FungiDB:BTJ68_09582"/>
<dbReference type="AlphaFoldDB" id="A0A3M6XE26"/>
<protein>
    <submittedName>
        <fullName evidence="2">Uncharacterized protein</fullName>
    </submittedName>
</protein>
<sequence>MFFRPISPPNGPRSITRRIHHNTSTSARDRIDIYVSDMAYQSPPSSISPGLTFGTYPATGRNTHFFQPPTSPASTASTPSFATPPSDQLSSATRKRTRPASSAQVANNRNSQVGVATLDWQQCPTPSDGSYTGAYGTSSVSVNEKYSLSGGLDTPGLQAMADMEQMQLGSTGNDRRWRGDPSRRQLSGRLPSQTLLSRERNGAPRVHSSSDGESGQTWAGMAFSLVGKVFSFGSTVFRGFYAGGGKGYDMNQSDNIWMSQESCSTPLPGAWRDEFFDLDAEQEETPLPERPPKKRRQTDKEAWVMVDTPDVESSPKRKISGTGAPRLDAAQSTAQIPPQAPTQSPRTRSPASRASNRRSLAPISHRRQSSHVFNPGSPAQLAPPSTPDRRASFAPMRSGSRPTSSSNNNLHAAYASPEIERYMKRRDRHDRRADAAMGDMSRKLAELIKQGQAALGTKFEVEDEYHNDDDVYETDEGYVDEEW</sequence>
<gene>
    <name evidence="2" type="ORF">D0869_01167</name>
</gene>
<feature type="region of interest" description="Disordered" evidence="1">
    <location>
        <begin position="168"/>
        <end position="215"/>
    </location>
</feature>
<proteinExistence type="predicted"/>
<feature type="compositionally biased region" description="Polar residues" evidence="1">
    <location>
        <begin position="99"/>
        <end position="113"/>
    </location>
</feature>
<dbReference type="EMBL" id="QWIJ01000044">
    <property type="protein sequence ID" value="RMX89047.1"/>
    <property type="molecule type" value="Genomic_DNA"/>
</dbReference>
<comment type="caution">
    <text evidence="2">The sequence shown here is derived from an EMBL/GenBank/DDBJ whole genome shotgun (WGS) entry which is preliminary data.</text>
</comment>
<feature type="compositionally biased region" description="Pro residues" evidence="1">
    <location>
        <begin position="1"/>
        <end position="11"/>
    </location>
</feature>
<evidence type="ECO:0000256" key="1">
    <source>
        <dbReference type="SAM" id="MobiDB-lite"/>
    </source>
</evidence>
<feature type="region of interest" description="Disordered" evidence="1">
    <location>
        <begin position="59"/>
        <end position="113"/>
    </location>
</feature>
<feature type="region of interest" description="Disordered" evidence="1">
    <location>
        <begin position="1"/>
        <end position="24"/>
    </location>
</feature>
<reference evidence="2 3" key="1">
    <citation type="journal article" date="2018" name="BMC Genomics">
        <title>Genomic evidence for intraspecific hybridization in a clonal and extremely halotolerant yeast.</title>
        <authorList>
            <person name="Gostincar C."/>
            <person name="Stajich J.E."/>
            <person name="Zupancic J."/>
            <person name="Zalar P."/>
            <person name="Gunde-Cimerman N."/>
        </authorList>
    </citation>
    <scope>NUCLEOTIDE SEQUENCE [LARGE SCALE GENOMIC DNA]</scope>
    <source>
        <strain evidence="2 3">EXF-6656</strain>
    </source>
</reference>
<name>A0A3M6XE26_HORWE</name>
<evidence type="ECO:0000313" key="2">
    <source>
        <dbReference type="EMBL" id="RMX89047.1"/>
    </source>
</evidence>
<feature type="compositionally biased region" description="Basic and acidic residues" evidence="1">
    <location>
        <begin position="173"/>
        <end position="183"/>
    </location>
</feature>
<dbReference type="Proteomes" id="UP000281245">
    <property type="component" value="Unassembled WGS sequence"/>
</dbReference>
<organism evidence="2 3">
    <name type="scientific">Hortaea werneckii</name>
    <name type="common">Black yeast</name>
    <name type="synonym">Cladosporium werneckii</name>
    <dbReference type="NCBI Taxonomy" id="91943"/>
    <lineage>
        <taxon>Eukaryota</taxon>
        <taxon>Fungi</taxon>
        <taxon>Dikarya</taxon>
        <taxon>Ascomycota</taxon>
        <taxon>Pezizomycotina</taxon>
        <taxon>Dothideomycetes</taxon>
        <taxon>Dothideomycetidae</taxon>
        <taxon>Mycosphaerellales</taxon>
        <taxon>Teratosphaeriaceae</taxon>
        <taxon>Hortaea</taxon>
    </lineage>
</organism>
<feature type="region of interest" description="Disordered" evidence="1">
    <location>
        <begin position="282"/>
        <end position="422"/>
    </location>
</feature>
<feature type="compositionally biased region" description="Low complexity" evidence="1">
    <location>
        <begin position="72"/>
        <end position="86"/>
    </location>
</feature>
<feature type="compositionally biased region" description="Low complexity" evidence="1">
    <location>
        <begin position="344"/>
        <end position="362"/>
    </location>
</feature>
<dbReference type="OrthoDB" id="5138418at2759"/>
<evidence type="ECO:0000313" key="3">
    <source>
        <dbReference type="Proteomes" id="UP000281245"/>
    </source>
</evidence>